<feature type="compositionally biased region" description="Basic and acidic residues" evidence="1">
    <location>
        <begin position="1"/>
        <end position="12"/>
    </location>
</feature>
<dbReference type="Proteomes" id="UP000324897">
    <property type="component" value="Unassembled WGS sequence"/>
</dbReference>
<comment type="caution">
    <text evidence="2">The sequence shown here is derived from an EMBL/GenBank/DDBJ whole genome shotgun (WGS) entry which is preliminary data.</text>
</comment>
<feature type="compositionally biased region" description="Acidic residues" evidence="1">
    <location>
        <begin position="14"/>
        <end position="24"/>
    </location>
</feature>
<name>A0A5J9TRH3_9POAL</name>
<dbReference type="EMBL" id="RWGY01000031">
    <property type="protein sequence ID" value="TVU13952.1"/>
    <property type="molecule type" value="Genomic_DNA"/>
</dbReference>
<protein>
    <submittedName>
        <fullName evidence="2">Uncharacterized protein</fullName>
    </submittedName>
</protein>
<feature type="non-terminal residue" evidence="2">
    <location>
        <position position="1"/>
    </location>
</feature>
<proteinExistence type="predicted"/>
<organism evidence="2 3">
    <name type="scientific">Eragrostis curvula</name>
    <name type="common">weeping love grass</name>
    <dbReference type="NCBI Taxonomy" id="38414"/>
    <lineage>
        <taxon>Eukaryota</taxon>
        <taxon>Viridiplantae</taxon>
        <taxon>Streptophyta</taxon>
        <taxon>Embryophyta</taxon>
        <taxon>Tracheophyta</taxon>
        <taxon>Spermatophyta</taxon>
        <taxon>Magnoliopsida</taxon>
        <taxon>Liliopsida</taxon>
        <taxon>Poales</taxon>
        <taxon>Poaceae</taxon>
        <taxon>PACMAD clade</taxon>
        <taxon>Chloridoideae</taxon>
        <taxon>Eragrostideae</taxon>
        <taxon>Eragrostidinae</taxon>
        <taxon>Eragrostis</taxon>
    </lineage>
</organism>
<evidence type="ECO:0000313" key="3">
    <source>
        <dbReference type="Proteomes" id="UP000324897"/>
    </source>
</evidence>
<reference evidence="2 3" key="1">
    <citation type="journal article" date="2019" name="Sci. Rep.">
        <title>A high-quality genome of Eragrostis curvula grass provides insights into Poaceae evolution and supports new strategies to enhance forage quality.</title>
        <authorList>
            <person name="Carballo J."/>
            <person name="Santos B.A.C.M."/>
            <person name="Zappacosta D."/>
            <person name="Garbus I."/>
            <person name="Selva J.P."/>
            <person name="Gallo C.A."/>
            <person name="Diaz A."/>
            <person name="Albertini E."/>
            <person name="Caccamo M."/>
            <person name="Echenique V."/>
        </authorList>
    </citation>
    <scope>NUCLEOTIDE SEQUENCE [LARGE SCALE GENOMIC DNA]</scope>
    <source>
        <strain evidence="3">cv. Victoria</strain>
        <tissue evidence="2">Leaf</tissue>
    </source>
</reference>
<keyword evidence="3" id="KW-1185">Reference proteome</keyword>
<dbReference type="AlphaFoldDB" id="A0A5J9TRH3"/>
<evidence type="ECO:0000313" key="2">
    <source>
        <dbReference type="EMBL" id="TVU13952.1"/>
    </source>
</evidence>
<feature type="region of interest" description="Disordered" evidence="1">
    <location>
        <begin position="1"/>
        <end position="26"/>
    </location>
</feature>
<gene>
    <name evidence="2" type="ORF">EJB05_37392</name>
</gene>
<dbReference type="Gramene" id="TVU13952">
    <property type="protein sequence ID" value="TVU13952"/>
    <property type="gene ID" value="EJB05_37392"/>
</dbReference>
<sequence>METELKYARADGSEFPDSDDEDGGDLAGLVHHVVPYVETVGDVAVYSEAPGGDFVNLEDLPAQSSKMLIEVGDNGGEHVAAPYSGSADASLISLDGNT</sequence>
<evidence type="ECO:0000256" key="1">
    <source>
        <dbReference type="SAM" id="MobiDB-lite"/>
    </source>
</evidence>
<accession>A0A5J9TRH3</accession>